<feature type="compositionally biased region" description="Low complexity" evidence="1">
    <location>
        <begin position="558"/>
        <end position="568"/>
    </location>
</feature>
<reference evidence="2 3" key="1">
    <citation type="submission" date="2017-03" db="EMBL/GenBank/DDBJ databases">
        <title>Widespread Adenine N6-methylation of Active Genes in Fungi.</title>
        <authorList>
            <consortium name="DOE Joint Genome Institute"/>
            <person name="Mondo S.J."/>
            <person name="Dannebaum R.O."/>
            <person name="Kuo R.C."/>
            <person name="Louie K.B."/>
            <person name="Bewick A.J."/>
            <person name="Labutti K."/>
            <person name="Haridas S."/>
            <person name="Kuo A."/>
            <person name="Salamov A."/>
            <person name="Ahrendt S.R."/>
            <person name="Lau R."/>
            <person name="Bowen B.P."/>
            <person name="Lipzen A."/>
            <person name="Sullivan W."/>
            <person name="Andreopoulos W.B."/>
            <person name="Clum A."/>
            <person name="Lindquist E."/>
            <person name="Daum C."/>
            <person name="Northen T.R."/>
            <person name="Ramamoorthy G."/>
            <person name="Schmitz R.J."/>
            <person name="Gryganskyi A."/>
            <person name="Culley D."/>
            <person name="Magnuson J."/>
            <person name="James T.Y."/>
            <person name="O'Malley M.A."/>
            <person name="Stajich J.E."/>
            <person name="Spatafora J.W."/>
            <person name="Visel A."/>
            <person name="Grigoriev I.V."/>
        </authorList>
    </citation>
    <scope>NUCLEOTIDE SEQUENCE [LARGE SCALE GENOMIC DNA]</scope>
    <source>
        <strain evidence="2 3">NRRL Y-17943</strain>
    </source>
</reference>
<gene>
    <name evidence="2" type="ORF">BD324DRAFT_652648</name>
</gene>
<organism evidence="2 3">
    <name type="scientific">Kockovaella imperatae</name>
    <dbReference type="NCBI Taxonomy" id="4999"/>
    <lineage>
        <taxon>Eukaryota</taxon>
        <taxon>Fungi</taxon>
        <taxon>Dikarya</taxon>
        <taxon>Basidiomycota</taxon>
        <taxon>Agaricomycotina</taxon>
        <taxon>Tremellomycetes</taxon>
        <taxon>Tremellales</taxon>
        <taxon>Cuniculitremaceae</taxon>
        <taxon>Kockovaella</taxon>
    </lineage>
</organism>
<feature type="compositionally biased region" description="Basic and acidic residues" evidence="1">
    <location>
        <begin position="519"/>
        <end position="532"/>
    </location>
</feature>
<feature type="region of interest" description="Disordered" evidence="1">
    <location>
        <begin position="78"/>
        <end position="111"/>
    </location>
</feature>
<protein>
    <submittedName>
        <fullName evidence="2">Uncharacterized protein</fullName>
    </submittedName>
</protein>
<keyword evidence="3" id="KW-1185">Reference proteome</keyword>
<dbReference type="InParanoid" id="A0A1Y1UBR9"/>
<proteinExistence type="predicted"/>
<evidence type="ECO:0000313" key="2">
    <source>
        <dbReference type="EMBL" id="ORX34926.1"/>
    </source>
</evidence>
<feature type="compositionally biased region" description="Polar residues" evidence="1">
    <location>
        <begin position="591"/>
        <end position="605"/>
    </location>
</feature>
<evidence type="ECO:0000313" key="3">
    <source>
        <dbReference type="Proteomes" id="UP000193218"/>
    </source>
</evidence>
<accession>A0A1Y1UBR9</accession>
<evidence type="ECO:0000256" key="1">
    <source>
        <dbReference type="SAM" id="MobiDB-lite"/>
    </source>
</evidence>
<sequence>MSTTLFSTGLRQSLANLSTRKSAARVYLRHLLSGYRTSDPPSPSADSAWLLGRSLGARLGRSTIEWDPIDFRSFLKESEKQVKPAPPKPSLFSTARWLGTDPASPEPVTESRLPVTGRAHWEVPSHDVPYPSLGLSAPSYMTTFRTKPKTGDRRAREEQYWRDLQEPVEPAVEKSTTESGPYDNGQLLYRLYDPRTGVSTLVYHDPAVEAQRDLEAQITAATVLTAEDISNTGSDVPPPVAPITHDQVATNQGTNTSLLPATNMAHTPTTPSTAGATIPFSTMPYTTPTTPLTMASTTTMTTPTVPPTTTPGTDQTGRVAAPLAPPPTITFQDSTVTGDLSTYMELLHAAYQRIKEIDTEGSLARRCAELGRSAKSLADDDSGDFASRLTALETATENLRQDTLATERSAERFDSLEAAVSAVRLLHDAKHIVPTFQPWPSFIEDGVPAPGTWYDPTEAKLSRVRRRCRSDTRFDDPDDPPRPAVVATEDVATEQEHMRVGGGSGTDQRVSTDDGAGDVQHEGESGDHLSEDEHLEEEEDERPNSSDWSDTSSDRSDTSSLNSHSSNDGPAVPNQSRYYARNGYEPERTSDASQRTTTVTPLNSDTRPRIASVITTTPLRSALRKSTGDPTSSSGRRRVGFAPEDTD</sequence>
<dbReference type="AlphaFoldDB" id="A0A1Y1UBR9"/>
<name>A0A1Y1UBR9_9TREE</name>
<feature type="region of interest" description="Disordered" evidence="1">
    <location>
        <begin position="462"/>
        <end position="647"/>
    </location>
</feature>
<dbReference type="RefSeq" id="XP_021869142.1">
    <property type="nucleotide sequence ID" value="XM_022018527.1"/>
</dbReference>
<feature type="region of interest" description="Disordered" evidence="1">
    <location>
        <begin position="296"/>
        <end position="319"/>
    </location>
</feature>
<dbReference type="EMBL" id="NBSH01000012">
    <property type="protein sequence ID" value="ORX34926.1"/>
    <property type="molecule type" value="Genomic_DNA"/>
</dbReference>
<comment type="caution">
    <text evidence="2">The sequence shown here is derived from an EMBL/GenBank/DDBJ whole genome shotgun (WGS) entry which is preliminary data.</text>
</comment>
<feature type="compositionally biased region" description="Basic and acidic residues" evidence="1">
    <location>
        <begin position="469"/>
        <end position="481"/>
    </location>
</feature>
<dbReference type="GeneID" id="33560336"/>
<dbReference type="Proteomes" id="UP000193218">
    <property type="component" value="Unassembled WGS sequence"/>
</dbReference>